<dbReference type="AlphaFoldDB" id="A0A7J5U4X6"/>
<dbReference type="EMBL" id="WELI01000001">
    <property type="protein sequence ID" value="KAB7732898.1"/>
    <property type="molecule type" value="Genomic_DNA"/>
</dbReference>
<dbReference type="GO" id="GO:0120147">
    <property type="term" value="F:formylglycine-generating oxidase activity"/>
    <property type="evidence" value="ECO:0007669"/>
    <property type="project" value="TreeGrafter"/>
</dbReference>
<evidence type="ECO:0000256" key="1">
    <source>
        <dbReference type="SAM" id="SignalP"/>
    </source>
</evidence>
<dbReference type="InterPro" id="IPR005532">
    <property type="entry name" value="SUMF_dom"/>
</dbReference>
<feature type="signal peptide" evidence="1">
    <location>
        <begin position="1"/>
        <end position="31"/>
    </location>
</feature>
<accession>A0A7J5U4X6</accession>
<keyword evidence="4" id="KW-1185">Reference proteome</keyword>
<proteinExistence type="predicted"/>
<dbReference type="InterPro" id="IPR016187">
    <property type="entry name" value="CTDL_fold"/>
</dbReference>
<dbReference type="PANTHER" id="PTHR23150">
    <property type="entry name" value="SULFATASE MODIFYING FACTOR 1, 2"/>
    <property type="match status" value="1"/>
</dbReference>
<name>A0A7J5U4X6_9BACT</name>
<protein>
    <submittedName>
        <fullName evidence="3">SUMF1/EgtB/PvdO family nonheme iron enzyme</fullName>
    </submittedName>
</protein>
<dbReference type="InterPro" id="IPR051043">
    <property type="entry name" value="Sulfatase_Mod_Factor_Kinase"/>
</dbReference>
<dbReference type="InterPro" id="IPR042095">
    <property type="entry name" value="SUMF_sf"/>
</dbReference>
<dbReference type="Gene3D" id="3.90.1580.10">
    <property type="entry name" value="paralog of FGE (formylglycine-generating enzyme)"/>
    <property type="match status" value="1"/>
</dbReference>
<keyword evidence="1" id="KW-0732">Signal</keyword>
<gene>
    <name evidence="3" type="ORF">F5984_02835</name>
</gene>
<sequence length="355" mass="39812">MYINGMIRTPMFARKLLFSLSLAHTVAFCVAQTKPTPAPSAAPVVTDHKSYTQAISGSNQVYPMVAIPGGEFMMGSPATEKGRKADEGPQHKVKIEPFWMGQYEVTWDIYDLFTTKNIEKEMAARYPEGADLSKTDASTRPSPSYVDMSFGMGRSGYPAINMTQYAAIKFCAWLYDKTGIFYRLPTEAEWEYACRANTKTPYSFGADPKLLSQYAVYKVNSDGGYKKIGTKKPNPWGLHDMHGNVMEWTKDQYIPNYYAQKASGKVNEPFAPTTKLYPNSVRGGSWDDDALLLRSAARVGSDPAWKVIDPQSPKSDWWMTSASFCGFRIVRPVTPPSPEEIRAYYDIKPIKDFGF</sequence>
<evidence type="ECO:0000259" key="2">
    <source>
        <dbReference type="Pfam" id="PF03781"/>
    </source>
</evidence>
<feature type="chain" id="PRO_5029494196" evidence="1">
    <location>
        <begin position="32"/>
        <end position="355"/>
    </location>
</feature>
<dbReference type="Pfam" id="PF03781">
    <property type="entry name" value="FGE-sulfatase"/>
    <property type="match status" value="1"/>
</dbReference>
<comment type="caution">
    <text evidence="3">The sequence shown here is derived from an EMBL/GenBank/DDBJ whole genome shotgun (WGS) entry which is preliminary data.</text>
</comment>
<feature type="domain" description="Sulfatase-modifying factor enzyme-like" evidence="2">
    <location>
        <begin position="64"/>
        <end position="304"/>
    </location>
</feature>
<evidence type="ECO:0000313" key="3">
    <source>
        <dbReference type="EMBL" id="KAB7732898.1"/>
    </source>
</evidence>
<dbReference type="PANTHER" id="PTHR23150:SF19">
    <property type="entry name" value="FORMYLGLYCINE-GENERATING ENZYME"/>
    <property type="match status" value="1"/>
</dbReference>
<dbReference type="SUPFAM" id="SSF56436">
    <property type="entry name" value="C-type lectin-like"/>
    <property type="match status" value="1"/>
</dbReference>
<dbReference type="Proteomes" id="UP000488299">
    <property type="component" value="Unassembled WGS sequence"/>
</dbReference>
<reference evidence="3 4" key="1">
    <citation type="submission" date="2019-10" db="EMBL/GenBank/DDBJ databases">
        <title>Rudanella paleaurantiibacter sp. nov., isolated from sludge.</title>
        <authorList>
            <person name="Xu S.Q."/>
        </authorList>
    </citation>
    <scope>NUCLEOTIDE SEQUENCE [LARGE SCALE GENOMIC DNA]</scope>
    <source>
        <strain evidence="3 4">HX-22-17</strain>
    </source>
</reference>
<evidence type="ECO:0000313" key="4">
    <source>
        <dbReference type="Proteomes" id="UP000488299"/>
    </source>
</evidence>
<organism evidence="3 4">
    <name type="scientific">Rudanella paleaurantiibacter</name>
    <dbReference type="NCBI Taxonomy" id="2614655"/>
    <lineage>
        <taxon>Bacteria</taxon>
        <taxon>Pseudomonadati</taxon>
        <taxon>Bacteroidota</taxon>
        <taxon>Cytophagia</taxon>
        <taxon>Cytophagales</taxon>
        <taxon>Cytophagaceae</taxon>
        <taxon>Rudanella</taxon>
    </lineage>
</organism>